<keyword evidence="3" id="KW-0378">Hydrolase</keyword>
<evidence type="ECO:0000259" key="2">
    <source>
        <dbReference type="PROSITE" id="PS50828"/>
    </source>
</evidence>
<keyword evidence="4" id="KW-1185">Reference proteome</keyword>
<dbReference type="PANTHER" id="PTHR35562:SF2">
    <property type="entry name" value="DNA ENDONUCLEASE SMRA-RELATED"/>
    <property type="match status" value="1"/>
</dbReference>
<dbReference type="Proteomes" id="UP000201838">
    <property type="component" value="Unassembled WGS sequence"/>
</dbReference>
<dbReference type="InterPro" id="IPR002625">
    <property type="entry name" value="Smr_dom"/>
</dbReference>
<protein>
    <submittedName>
        <fullName evidence="3">Putative DNA endonuclease SmrA</fullName>
        <ecNumber evidence="3">3.1.-.-</ecNumber>
    </submittedName>
</protein>
<dbReference type="GO" id="GO:0016787">
    <property type="term" value="F:hydrolase activity"/>
    <property type="evidence" value="ECO:0007669"/>
    <property type="project" value="UniProtKB-KW"/>
</dbReference>
<dbReference type="Pfam" id="PF01713">
    <property type="entry name" value="Smr"/>
    <property type="match status" value="1"/>
</dbReference>
<dbReference type="PANTHER" id="PTHR35562">
    <property type="entry name" value="DNA ENDONUCLEASE SMRA-RELATED"/>
    <property type="match status" value="1"/>
</dbReference>
<evidence type="ECO:0000256" key="1">
    <source>
        <dbReference type="SAM" id="MobiDB-lite"/>
    </source>
</evidence>
<name>A0A238J440_9RHOB</name>
<keyword evidence="3" id="KW-0255">Endonuclease</keyword>
<dbReference type="AlphaFoldDB" id="A0A238J440"/>
<dbReference type="SMART" id="SM00463">
    <property type="entry name" value="SMR"/>
    <property type="match status" value="1"/>
</dbReference>
<dbReference type="EMBL" id="FXXQ01000011">
    <property type="protein sequence ID" value="SMX24992.1"/>
    <property type="molecule type" value="Genomic_DNA"/>
</dbReference>
<organism evidence="3 4">
    <name type="scientific">Boseongicola aestuarii</name>
    <dbReference type="NCBI Taxonomy" id="1470561"/>
    <lineage>
        <taxon>Bacteria</taxon>
        <taxon>Pseudomonadati</taxon>
        <taxon>Pseudomonadota</taxon>
        <taxon>Alphaproteobacteria</taxon>
        <taxon>Rhodobacterales</taxon>
        <taxon>Paracoccaceae</taxon>
        <taxon>Boseongicola</taxon>
    </lineage>
</organism>
<feature type="region of interest" description="Disordered" evidence="1">
    <location>
        <begin position="22"/>
        <end position="49"/>
    </location>
</feature>
<reference evidence="3 4" key="1">
    <citation type="submission" date="2017-05" db="EMBL/GenBank/DDBJ databases">
        <authorList>
            <person name="Song R."/>
            <person name="Chenine A.L."/>
            <person name="Ruprecht R.M."/>
        </authorList>
    </citation>
    <scope>NUCLEOTIDE SEQUENCE [LARGE SCALE GENOMIC DNA]</scope>
    <source>
        <strain evidence="3 4">CECT 8489</strain>
    </source>
</reference>
<accession>A0A238J440</accession>
<sequence>MKRRSPRGLNPDEKDLWERVAKTTSPLDGRDIRPAFVPPKQKKPTQKPAETKAIAPFEIGSGAGVTVPGHSLAPSVRAAVGAAPLRMDQKAFGRMKRGKLKPEGRIDLHGMRLDEAHGALNAFIHASHARGRRLVLVITGKGRISSDHGPIPVRAGLLRHQVPDWLTRPPLSALVLQVSQAHQRHGGGGAYYVYLRRT</sequence>
<dbReference type="OrthoDB" id="7165597at2"/>
<keyword evidence="3" id="KW-0540">Nuclease</keyword>
<dbReference type="PROSITE" id="PS50828">
    <property type="entry name" value="SMR"/>
    <property type="match status" value="1"/>
</dbReference>
<gene>
    <name evidence="3" type="primary">smrA</name>
    <name evidence="3" type="ORF">BOA8489_03125</name>
</gene>
<dbReference type="RefSeq" id="WP_093975193.1">
    <property type="nucleotide sequence ID" value="NZ_FXXQ01000011.1"/>
</dbReference>
<proteinExistence type="predicted"/>
<feature type="domain" description="Smr" evidence="2">
    <location>
        <begin position="106"/>
        <end position="196"/>
    </location>
</feature>
<dbReference type="InterPro" id="IPR036063">
    <property type="entry name" value="Smr_dom_sf"/>
</dbReference>
<evidence type="ECO:0000313" key="3">
    <source>
        <dbReference type="EMBL" id="SMX24992.1"/>
    </source>
</evidence>
<evidence type="ECO:0000313" key="4">
    <source>
        <dbReference type="Proteomes" id="UP000201838"/>
    </source>
</evidence>
<dbReference type="Gene3D" id="3.30.1370.110">
    <property type="match status" value="1"/>
</dbReference>
<dbReference type="SUPFAM" id="SSF160443">
    <property type="entry name" value="SMR domain-like"/>
    <property type="match status" value="1"/>
</dbReference>
<dbReference type="GO" id="GO:0004519">
    <property type="term" value="F:endonuclease activity"/>
    <property type="evidence" value="ECO:0007669"/>
    <property type="project" value="UniProtKB-KW"/>
</dbReference>
<dbReference type="EC" id="3.1.-.-" evidence="3"/>